<comment type="caution">
    <text evidence="2">The sequence shown here is derived from an EMBL/GenBank/DDBJ whole genome shotgun (WGS) entry which is preliminary data.</text>
</comment>
<reference evidence="2 3" key="1">
    <citation type="submission" date="2020-01" db="EMBL/GenBank/DDBJ databases">
        <title>Genomes assembled from Gulf of Kutch pelagic sediment metagenomes.</title>
        <authorList>
            <person name="Chandrashekar M."/>
            <person name="Mahajan M.S."/>
            <person name="Dave K.J."/>
            <person name="Vatsa P."/>
            <person name="Nathani N.M."/>
        </authorList>
    </citation>
    <scope>NUCLEOTIDE SEQUENCE [LARGE SCALE GENOMIC DNA]</scope>
    <source>
        <strain evidence="2">KS3-K002</strain>
    </source>
</reference>
<dbReference type="AlphaFoldDB" id="A0AAE4ZD09"/>
<proteinExistence type="predicted"/>
<protein>
    <recommendedName>
        <fullName evidence="4">Lipoprotein</fullName>
    </recommendedName>
</protein>
<feature type="signal peptide" evidence="1">
    <location>
        <begin position="1"/>
        <end position="17"/>
    </location>
</feature>
<organism evidence="2 3">
    <name type="scientific">Candidatus Kutchimonas denitrificans</name>
    <dbReference type="NCBI Taxonomy" id="3056748"/>
    <lineage>
        <taxon>Bacteria</taxon>
        <taxon>Pseudomonadati</taxon>
        <taxon>Gemmatimonadota</taxon>
        <taxon>Gemmatimonadia</taxon>
        <taxon>Candidatus Palauibacterales</taxon>
        <taxon>Candidatus Palauibacteraceae</taxon>
        <taxon>Candidatus Kutchimonas</taxon>
    </lineage>
</organism>
<dbReference type="EMBL" id="JAACAK010000091">
    <property type="protein sequence ID" value="NIR75745.1"/>
    <property type="molecule type" value="Genomic_DNA"/>
</dbReference>
<accession>A0AAE4ZD09</accession>
<evidence type="ECO:0000313" key="3">
    <source>
        <dbReference type="Proteomes" id="UP000702544"/>
    </source>
</evidence>
<evidence type="ECO:0000313" key="2">
    <source>
        <dbReference type="EMBL" id="NIR75745.1"/>
    </source>
</evidence>
<keyword evidence="1" id="KW-0732">Signal</keyword>
<name>A0AAE4ZD09_9BACT</name>
<dbReference type="Proteomes" id="UP000702544">
    <property type="component" value="Unassembled WGS sequence"/>
</dbReference>
<evidence type="ECO:0000256" key="1">
    <source>
        <dbReference type="SAM" id="SignalP"/>
    </source>
</evidence>
<evidence type="ECO:0008006" key="4">
    <source>
        <dbReference type="Google" id="ProtNLM"/>
    </source>
</evidence>
<feature type="chain" id="PRO_5042244883" description="Lipoprotein" evidence="1">
    <location>
        <begin position="18"/>
        <end position="235"/>
    </location>
</feature>
<gene>
    <name evidence="2" type="ORF">GWO12_11650</name>
</gene>
<sequence length="235" mass="25987">MKSASIALVLAFGIVCSACLELTQEIWVNDDGSGRVTYDIAVPEGMLAMATADSEDDPLAEVRARWAELAEHPESVENLRSFSADEYVEEDFHHFVMDIEVDDVTLLPQTMDEVEELIAAEDEEGTEDADALAQPADMRFERLADDRLLFVQSLRIDEPDSTASVDPEMEEASRAFLASMFAGKYYIVRLHAPAVISTNGTLDDETGSLEWKIPMADFYGDEVPDELRAELQVGG</sequence>